<dbReference type="GO" id="GO:0008270">
    <property type="term" value="F:zinc ion binding"/>
    <property type="evidence" value="ECO:0007669"/>
    <property type="project" value="UniProtKB-KW"/>
</dbReference>
<comment type="subcellular location">
    <subcellularLocation>
        <location evidence="1">Nucleus</location>
    </subcellularLocation>
</comment>
<evidence type="ECO:0000256" key="1">
    <source>
        <dbReference type="ARBA" id="ARBA00004123"/>
    </source>
</evidence>
<keyword evidence="3" id="KW-0863">Zinc-finger</keyword>
<sequence>MSETFSKFALNEYLCNTVTYVLNNLISIRQTVNNLITIRQPGLLKARSEFWISQQKHWCQYCRIYIADNKPSRTMHEQGKKHRENQEKFLRDIYRKEHESRKEASKTKRELERIEKAAMKQYRRDIALEAPGATSSTIKPPTDTTYSTSTKDYGYHDIVYAGSSTSLHTSIEPLPAQPVITPPIVEDRGDGTEPVIGEWRPVTPPPLPTIHNSNVKEESKDDSTLPSTTQYSSSIQVDDDDDDDDDPDDLRNFKVVEKSFPIDSYEELDLELVKIKKEEGVDEKNNVVFKKRKFGNNSNKSRNIRKKIE</sequence>
<name>A0A8H3X8A9_GIGMA</name>
<keyword evidence="5" id="KW-0539">Nucleus</keyword>
<feature type="compositionally biased region" description="Basic and acidic residues" evidence="6">
    <location>
        <begin position="214"/>
        <end position="223"/>
    </location>
</feature>
<evidence type="ECO:0000256" key="5">
    <source>
        <dbReference type="ARBA" id="ARBA00023242"/>
    </source>
</evidence>
<keyword evidence="9" id="KW-1185">Reference proteome</keyword>
<dbReference type="PROSITE" id="PS50171">
    <property type="entry name" value="ZF_MATRIN"/>
    <property type="match status" value="1"/>
</dbReference>
<reference evidence="8 9" key="1">
    <citation type="journal article" date="2019" name="Environ. Microbiol.">
        <title>At the nexus of three kingdoms: the genome of the mycorrhizal fungus Gigaspora margarita provides insights into plant, endobacterial and fungal interactions.</title>
        <authorList>
            <person name="Venice F."/>
            <person name="Ghignone S."/>
            <person name="Salvioli di Fossalunga A."/>
            <person name="Amselem J."/>
            <person name="Novero M."/>
            <person name="Xianan X."/>
            <person name="Sedzielewska Toro K."/>
            <person name="Morin E."/>
            <person name="Lipzen A."/>
            <person name="Grigoriev I.V."/>
            <person name="Henrissat B."/>
            <person name="Martin F.M."/>
            <person name="Bonfante P."/>
        </authorList>
    </citation>
    <scope>NUCLEOTIDE SEQUENCE [LARGE SCALE GENOMIC DNA]</scope>
    <source>
        <strain evidence="8 9">BEG34</strain>
    </source>
</reference>
<feature type="domain" description="Matrin-type" evidence="7">
    <location>
        <begin position="57"/>
        <end position="88"/>
    </location>
</feature>
<dbReference type="InterPro" id="IPR000690">
    <property type="entry name" value="Matrin/U1-C_Znf_C2H2"/>
</dbReference>
<dbReference type="GO" id="GO:0000398">
    <property type="term" value="P:mRNA splicing, via spliceosome"/>
    <property type="evidence" value="ECO:0007669"/>
    <property type="project" value="InterPro"/>
</dbReference>
<dbReference type="Pfam" id="PF06220">
    <property type="entry name" value="zf-U1"/>
    <property type="match status" value="1"/>
</dbReference>
<gene>
    <name evidence="8" type="ORF">F8M41_005339</name>
</gene>
<dbReference type="AlphaFoldDB" id="A0A8H3X8A9"/>
<protein>
    <submittedName>
        <fullName evidence="8">Zf-U1 domain protein</fullName>
    </submittedName>
</protein>
<accession>A0A8H3X8A9</accession>
<dbReference type="Proteomes" id="UP000439903">
    <property type="component" value="Unassembled WGS sequence"/>
</dbReference>
<feature type="region of interest" description="Disordered" evidence="6">
    <location>
        <begin position="178"/>
        <end position="251"/>
    </location>
</feature>
<evidence type="ECO:0000256" key="6">
    <source>
        <dbReference type="SAM" id="MobiDB-lite"/>
    </source>
</evidence>
<evidence type="ECO:0000313" key="8">
    <source>
        <dbReference type="EMBL" id="KAF0432018.1"/>
    </source>
</evidence>
<dbReference type="InterPro" id="IPR003604">
    <property type="entry name" value="Matrin/U1-like-C_Znf_C2H2"/>
</dbReference>
<evidence type="ECO:0000256" key="4">
    <source>
        <dbReference type="ARBA" id="ARBA00022833"/>
    </source>
</evidence>
<evidence type="ECO:0000256" key="3">
    <source>
        <dbReference type="ARBA" id="ARBA00022771"/>
    </source>
</evidence>
<dbReference type="PANTHER" id="PTHR13173:SF10">
    <property type="entry name" value="WW DOMAIN-BINDING PROTEIN 4"/>
    <property type="match status" value="1"/>
</dbReference>
<dbReference type="EMBL" id="WTPW01001502">
    <property type="protein sequence ID" value="KAF0432018.1"/>
    <property type="molecule type" value="Genomic_DNA"/>
</dbReference>
<keyword evidence="2" id="KW-0479">Metal-binding</keyword>
<proteinExistence type="predicted"/>
<dbReference type="SMART" id="SM00451">
    <property type="entry name" value="ZnF_U1"/>
    <property type="match status" value="1"/>
</dbReference>
<dbReference type="GO" id="GO:0071011">
    <property type="term" value="C:precatalytic spliceosome"/>
    <property type="evidence" value="ECO:0007669"/>
    <property type="project" value="TreeGrafter"/>
</dbReference>
<dbReference type="GO" id="GO:0003723">
    <property type="term" value="F:RNA binding"/>
    <property type="evidence" value="ECO:0007669"/>
    <property type="project" value="TreeGrafter"/>
</dbReference>
<evidence type="ECO:0000313" key="9">
    <source>
        <dbReference type="Proteomes" id="UP000439903"/>
    </source>
</evidence>
<feature type="compositionally biased region" description="Acidic residues" evidence="6">
    <location>
        <begin position="237"/>
        <end position="248"/>
    </location>
</feature>
<dbReference type="Gene3D" id="3.30.160.60">
    <property type="entry name" value="Classic Zinc Finger"/>
    <property type="match status" value="1"/>
</dbReference>
<evidence type="ECO:0000259" key="7">
    <source>
        <dbReference type="PROSITE" id="PS50171"/>
    </source>
</evidence>
<feature type="compositionally biased region" description="Polar residues" evidence="6">
    <location>
        <begin position="224"/>
        <end position="236"/>
    </location>
</feature>
<keyword evidence="4" id="KW-0862">Zinc</keyword>
<dbReference type="OrthoDB" id="191651at2759"/>
<dbReference type="InterPro" id="IPR013085">
    <property type="entry name" value="U1-CZ_Znf_C2H2"/>
</dbReference>
<organism evidence="8 9">
    <name type="scientific">Gigaspora margarita</name>
    <dbReference type="NCBI Taxonomy" id="4874"/>
    <lineage>
        <taxon>Eukaryota</taxon>
        <taxon>Fungi</taxon>
        <taxon>Fungi incertae sedis</taxon>
        <taxon>Mucoromycota</taxon>
        <taxon>Glomeromycotina</taxon>
        <taxon>Glomeromycetes</taxon>
        <taxon>Diversisporales</taxon>
        <taxon>Gigasporaceae</taxon>
        <taxon>Gigaspora</taxon>
    </lineage>
</organism>
<dbReference type="InterPro" id="IPR036236">
    <property type="entry name" value="Znf_C2H2_sf"/>
</dbReference>
<dbReference type="SUPFAM" id="SSF57667">
    <property type="entry name" value="beta-beta-alpha zinc fingers"/>
    <property type="match status" value="1"/>
</dbReference>
<evidence type="ECO:0000256" key="2">
    <source>
        <dbReference type="ARBA" id="ARBA00022723"/>
    </source>
</evidence>
<dbReference type="InterPro" id="IPR040023">
    <property type="entry name" value="WBP4"/>
</dbReference>
<dbReference type="PANTHER" id="PTHR13173">
    <property type="entry name" value="WW DOMAIN BINDING PROTEIN 4"/>
    <property type="match status" value="1"/>
</dbReference>
<comment type="caution">
    <text evidence="8">The sequence shown here is derived from an EMBL/GenBank/DDBJ whole genome shotgun (WGS) entry which is preliminary data.</text>
</comment>